<dbReference type="Proteomes" id="UP001223079">
    <property type="component" value="Unassembled WGS sequence"/>
</dbReference>
<evidence type="ECO:0000313" key="2">
    <source>
        <dbReference type="EMBL" id="MDQ0223430.1"/>
    </source>
</evidence>
<feature type="coiled-coil region" evidence="1">
    <location>
        <begin position="18"/>
        <end position="52"/>
    </location>
</feature>
<proteinExistence type="predicted"/>
<name>A0ABT9YWJ0_9STRE</name>
<reference evidence="2 3" key="1">
    <citation type="submission" date="2023-07" db="EMBL/GenBank/DDBJ databases">
        <title>Genomic Encyclopedia of Type Strains, Phase IV (KMG-IV): sequencing the most valuable type-strain genomes for metagenomic binning, comparative biology and taxonomic classification.</title>
        <authorList>
            <person name="Goeker M."/>
        </authorList>
    </citation>
    <scope>NUCLEOTIDE SEQUENCE [LARGE SCALE GENOMIC DNA]</scope>
    <source>
        <strain evidence="2 3">DSM 105143</strain>
    </source>
</reference>
<dbReference type="EMBL" id="JAUSTM010000027">
    <property type="protein sequence ID" value="MDQ0223430.1"/>
    <property type="molecule type" value="Genomic_DNA"/>
</dbReference>
<organism evidence="2 3">
    <name type="scientific">Streptococcus moroccensis</name>
    <dbReference type="NCBI Taxonomy" id="1451356"/>
    <lineage>
        <taxon>Bacteria</taxon>
        <taxon>Bacillati</taxon>
        <taxon>Bacillota</taxon>
        <taxon>Bacilli</taxon>
        <taxon>Lactobacillales</taxon>
        <taxon>Streptococcaceae</taxon>
        <taxon>Streptococcus</taxon>
    </lineage>
</organism>
<keyword evidence="1" id="KW-0175">Coiled coil</keyword>
<accession>A0ABT9YWJ0</accession>
<sequence length="88" mass="10092">MELKKLKRLKREQLLELMLNQQQTIESQADTIKKLEELVEQKEIKLNEVGSIAEASLALNGVFEAAQAAADQYLLSIKAMYKDEKRNE</sequence>
<evidence type="ECO:0000256" key="1">
    <source>
        <dbReference type="SAM" id="Coils"/>
    </source>
</evidence>
<gene>
    <name evidence="2" type="ORF">J2S23_002006</name>
</gene>
<evidence type="ECO:0008006" key="4">
    <source>
        <dbReference type="Google" id="ProtNLM"/>
    </source>
</evidence>
<dbReference type="RefSeq" id="WP_307122576.1">
    <property type="nucleotide sequence ID" value="NZ_JAUSTM010000027.1"/>
</dbReference>
<protein>
    <recommendedName>
        <fullName evidence="4">DNA repair protein</fullName>
    </recommendedName>
</protein>
<keyword evidence="3" id="KW-1185">Reference proteome</keyword>
<evidence type="ECO:0000313" key="3">
    <source>
        <dbReference type="Proteomes" id="UP001223079"/>
    </source>
</evidence>
<comment type="caution">
    <text evidence="2">The sequence shown here is derived from an EMBL/GenBank/DDBJ whole genome shotgun (WGS) entry which is preliminary data.</text>
</comment>